<dbReference type="Pfam" id="PF06320">
    <property type="entry name" value="GCN5L1"/>
    <property type="match status" value="1"/>
</dbReference>
<gene>
    <name evidence="3" type="ORF">SMAR0320_LOCUS24107</name>
</gene>
<reference evidence="3" key="1">
    <citation type="submission" date="2021-01" db="EMBL/GenBank/DDBJ databases">
        <authorList>
            <person name="Corre E."/>
            <person name="Pelletier E."/>
            <person name="Niang G."/>
            <person name="Scheremetjew M."/>
            <person name="Finn R."/>
            <person name="Kale V."/>
            <person name="Holt S."/>
            <person name="Cochrane G."/>
            <person name="Meng A."/>
            <person name="Brown T."/>
            <person name="Cohen L."/>
        </authorList>
    </citation>
    <scope>NUCLEOTIDE SEQUENCE</scope>
    <source>
        <strain evidence="3">SM1012Den-03</strain>
    </source>
</reference>
<dbReference type="AlphaFoldDB" id="A0A7S2Q4R3"/>
<keyword evidence="1" id="KW-0175">Coiled coil</keyword>
<feature type="compositionally biased region" description="Polar residues" evidence="2">
    <location>
        <begin position="128"/>
        <end position="141"/>
    </location>
</feature>
<accession>A0A7S2Q4R3</accession>
<evidence type="ECO:0000256" key="1">
    <source>
        <dbReference type="SAM" id="Coils"/>
    </source>
</evidence>
<proteinExistence type="predicted"/>
<evidence type="ECO:0000256" key="2">
    <source>
        <dbReference type="SAM" id="MobiDB-lite"/>
    </source>
</evidence>
<feature type="region of interest" description="Disordered" evidence="2">
    <location>
        <begin position="128"/>
        <end position="147"/>
    </location>
</feature>
<dbReference type="EMBL" id="HBGZ01033626">
    <property type="protein sequence ID" value="CAD9632798.1"/>
    <property type="molecule type" value="Transcribed_RNA"/>
</dbReference>
<name>A0A7S2Q4R3_9STRA</name>
<feature type="region of interest" description="Disordered" evidence="2">
    <location>
        <begin position="1"/>
        <end position="35"/>
    </location>
</feature>
<evidence type="ECO:0000313" key="3">
    <source>
        <dbReference type="EMBL" id="CAD9632798.1"/>
    </source>
</evidence>
<sequence length="180" mass="20309">MPLGFKKVSSKKKARDDAPSSAAKSADQLDTPSEVDLATANDKVQLLEKELAECKAELHALKESSGQNNDEVDSLKQQLSEVDDLKKWIKELQGENSDMKKVFGNLDDLGELRHQYEELFDDEFKSSNSDIDLDMSNNPTASEERREKTKEFCNDLKAFISDVRTKSLGWVASENNRCYV</sequence>
<organism evidence="3">
    <name type="scientific">Skeletonema marinoi</name>
    <dbReference type="NCBI Taxonomy" id="267567"/>
    <lineage>
        <taxon>Eukaryota</taxon>
        <taxon>Sar</taxon>
        <taxon>Stramenopiles</taxon>
        <taxon>Ochrophyta</taxon>
        <taxon>Bacillariophyta</taxon>
        <taxon>Coscinodiscophyceae</taxon>
        <taxon>Thalassiosirophycidae</taxon>
        <taxon>Thalassiosirales</taxon>
        <taxon>Skeletonemataceae</taxon>
        <taxon>Skeletonema</taxon>
        <taxon>Skeletonema marinoi-dohrnii complex</taxon>
    </lineage>
</organism>
<feature type="coiled-coil region" evidence="1">
    <location>
        <begin position="37"/>
        <end position="95"/>
    </location>
</feature>
<protein>
    <submittedName>
        <fullName evidence="3">Uncharacterized protein</fullName>
    </submittedName>
</protein>